<reference evidence="1 2" key="1">
    <citation type="submission" date="2024-04" db="EMBL/GenBank/DDBJ databases">
        <title>genome sequences of Mucor flavus KT1a and Helicostylum pulchrum KT1b strains isolated from the surface of a dry-aged beef.</title>
        <authorList>
            <person name="Toyotome T."/>
            <person name="Hosono M."/>
            <person name="Torimaru M."/>
            <person name="Fukuda K."/>
            <person name="Mikami N."/>
        </authorList>
    </citation>
    <scope>NUCLEOTIDE SEQUENCE [LARGE SCALE GENOMIC DNA]</scope>
    <source>
        <strain evidence="1 2">KT1a</strain>
    </source>
</reference>
<accession>A0ABP9Z318</accession>
<dbReference type="EMBL" id="BAABUK010000017">
    <property type="protein sequence ID" value="GAA5813505.1"/>
    <property type="molecule type" value="Genomic_DNA"/>
</dbReference>
<sequence>MILLLKFKIDIEATIQILNSVGIPLKVAEPCEQLTNCIIDSYDNEVSLFVYKNTRGCFAPTKELDDGSFKMVKVLKDMLYTLHKTAPNSVREFLVAFLMFVLVNIPVENKFSLVLCDSPMGYVTRINCIDPLFLPEEPSDINIKLFIKPG</sequence>
<proteinExistence type="predicted"/>
<gene>
    <name evidence="1" type="ORF">MFLAVUS_006983</name>
</gene>
<comment type="caution">
    <text evidence="1">The sequence shown here is derived from an EMBL/GenBank/DDBJ whole genome shotgun (WGS) entry which is preliminary data.</text>
</comment>
<organism evidence="1 2">
    <name type="scientific">Mucor flavus</name>
    <dbReference type="NCBI Taxonomy" id="439312"/>
    <lineage>
        <taxon>Eukaryota</taxon>
        <taxon>Fungi</taxon>
        <taxon>Fungi incertae sedis</taxon>
        <taxon>Mucoromycota</taxon>
        <taxon>Mucoromycotina</taxon>
        <taxon>Mucoromycetes</taxon>
        <taxon>Mucorales</taxon>
        <taxon>Mucorineae</taxon>
        <taxon>Mucoraceae</taxon>
        <taxon>Mucor</taxon>
    </lineage>
</organism>
<protein>
    <submittedName>
        <fullName evidence="1">Uncharacterized protein</fullName>
    </submittedName>
</protein>
<dbReference type="Proteomes" id="UP001473302">
    <property type="component" value="Unassembled WGS sequence"/>
</dbReference>
<keyword evidence="2" id="KW-1185">Reference proteome</keyword>
<name>A0ABP9Z318_9FUNG</name>
<evidence type="ECO:0000313" key="2">
    <source>
        <dbReference type="Proteomes" id="UP001473302"/>
    </source>
</evidence>
<evidence type="ECO:0000313" key="1">
    <source>
        <dbReference type="EMBL" id="GAA5813505.1"/>
    </source>
</evidence>